<dbReference type="CDD" id="cd00609">
    <property type="entry name" value="AAT_like"/>
    <property type="match status" value="1"/>
</dbReference>
<evidence type="ECO:0000256" key="2">
    <source>
        <dbReference type="ARBA" id="ARBA00022576"/>
    </source>
</evidence>
<keyword evidence="3" id="KW-0808">Transferase</keyword>
<evidence type="ECO:0000313" key="7">
    <source>
        <dbReference type="Proteomes" id="UP001344658"/>
    </source>
</evidence>
<dbReference type="RefSeq" id="WP_330799237.1">
    <property type="nucleotide sequence ID" value="NZ_JAZEWV010000031.1"/>
</dbReference>
<comment type="cofactor">
    <cofactor evidence="1">
        <name>pyridoxal 5'-phosphate</name>
        <dbReference type="ChEBI" id="CHEBI:597326"/>
    </cofactor>
</comment>
<keyword evidence="7" id="KW-1185">Reference proteome</keyword>
<protein>
    <submittedName>
        <fullName evidence="6">PLP-dependent aminotransferase family protein</fullName>
    </submittedName>
</protein>
<evidence type="ECO:0000259" key="5">
    <source>
        <dbReference type="Pfam" id="PF00155"/>
    </source>
</evidence>
<dbReference type="EMBL" id="JAZEWV010000031">
    <property type="protein sequence ID" value="MEE4545551.1"/>
    <property type="molecule type" value="Genomic_DNA"/>
</dbReference>
<evidence type="ECO:0000256" key="4">
    <source>
        <dbReference type="ARBA" id="ARBA00022898"/>
    </source>
</evidence>
<dbReference type="PANTHER" id="PTHR42790">
    <property type="entry name" value="AMINOTRANSFERASE"/>
    <property type="match status" value="1"/>
</dbReference>
<dbReference type="Gene3D" id="3.40.640.10">
    <property type="entry name" value="Type I PLP-dependent aspartate aminotransferase-like (Major domain)"/>
    <property type="match status" value="1"/>
</dbReference>
<dbReference type="InterPro" id="IPR015424">
    <property type="entry name" value="PyrdxlP-dep_Trfase"/>
</dbReference>
<dbReference type="Gene3D" id="3.90.1150.10">
    <property type="entry name" value="Aspartate Aminotransferase, domain 1"/>
    <property type="match status" value="1"/>
</dbReference>
<dbReference type="Proteomes" id="UP001344658">
    <property type="component" value="Unassembled WGS sequence"/>
</dbReference>
<comment type="caution">
    <text evidence="6">The sequence shown here is derived from an EMBL/GenBank/DDBJ whole genome shotgun (WGS) entry which is preliminary data.</text>
</comment>
<organism evidence="6 7">
    <name type="scientific">Actinacidiphila polyblastidii</name>
    <dbReference type="NCBI Taxonomy" id="3110430"/>
    <lineage>
        <taxon>Bacteria</taxon>
        <taxon>Bacillati</taxon>
        <taxon>Actinomycetota</taxon>
        <taxon>Actinomycetes</taxon>
        <taxon>Kitasatosporales</taxon>
        <taxon>Streptomycetaceae</taxon>
        <taxon>Actinacidiphila</taxon>
    </lineage>
</organism>
<dbReference type="InterPro" id="IPR015422">
    <property type="entry name" value="PyrdxlP-dep_Trfase_small"/>
</dbReference>
<dbReference type="Pfam" id="PF00155">
    <property type="entry name" value="Aminotran_1_2"/>
    <property type="match status" value="1"/>
</dbReference>
<evidence type="ECO:0000313" key="6">
    <source>
        <dbReference type="EMBL" id="MEE4545551.1"/>
    </source>
</evidence>
<dbReference type="PANTHER" id="PTHR42790:SF19">
    <property type="entry name" value="KYNURENINE_ALPHA-AMINOADIPATE AMINOTRANSFERASE, MITOCHONDRIAL"/>
    <property type="match status" value="1"/>
</dbReference>
<evidence type="ECO:0000256" key="3">
    <source>
        <dbReference type="ARBA" id="ARBA00022679"/>
    </source>
</evidence>
<evidence type="ECO:0000256" key="1">
    <source>
        <dbReference type="ARBA" id="ARBA00001933"/>
    </source>
</evidence>
<dbReference type="InterPro" id="IPR015421">
    <property type="entry name" value="PyrdxlP-dep_Trfase_major"/>
</dbReference>
<accession>A0ABU7PIA2</accession>
<dbReference type="GO" id="GO:0008483">
    <property type="term" value="F:transaminase activity"/>
    <property type="evidence" value="ECO:0007669"/>
    <property type="project" value="UniProtKB-KW"/>
</dbReference>
<name>A0ABU7PIA2_9ACTN</name>
<reference evidence="6 7" key="1">
    <citation type="submission" date="2023-12" db="EMBL/GenBank/DDBJ databases">
        <title>Streptomyces sp. V4-01.</title>
        <authorList>
            <person name="Somphong A."/>
            <person name="Phongsopitanun W."/>
        </authorList>
    </citation>
    <scope>NUCLEOTIDE SEQUENCE [LARGE SCALE GENOMIC DNA]</scope>
    <source>
        <strain evidence="6 7">V4-01</strain>
    </source>
</reference>
<keyword evidence="2 6" id="KW-0032">Aminotransferase</keyword>
<proteinExistence type="predicted"/>
<keyword evidence="4" id="KW-0663">Pyridoxal phosphate</keyword>
<dbReference type="SUPFAM" id="SSF53383">
    <property type="entry name" value="PLP-dependent transferases"/>
    <property type="match status" value="1"/>
</dbReference>
<sequence>MPVLTDQAAPDLFLSGLHPALGDGLLTSVTFLNEVAGRYPGALSLAAGAPYEGGWDLEDVHAALRRFCAHLRDDRGLSEAEVRRTVLQYGRTKGIVHELIARHLSLDEGIEVDPEAVVVTVGFQEALFLSLSALRRDPGDALLAVVPAFVGLTGAARLLGMPVVPVPSGPDGVEPAEVARAAREARRAGLRPRACCLVPDFANPTGSRMSLAQRTGLLEVAAAEDLLILEDNPYGFFPLDGTRLPTLKSLDRDRRVVYLGSLAKTVYPGARIGYVVADQVVAAPGGGRLLLADCLARAKSMVTVNTPPITQAVVGGRLLAHGGSLAAANRREARFYRDALTHLLDGLGRRFGPGSGVRWTRPAGGFFVTVEVPFEVTDTELERSAGEFGVIWSPLHHFYDSAAPLRLLRLSCSSLSPADAEAALDRFASFVGTVAAENGQRPAAGG</sequence>
<dbReference type="InterPro" id="IPR050859">
    <property type="entry name" value="Class-I_PLP-dep_aminotransf"/>
</dbReference>
<gene>
    <name evidence="6" type="ORF">V2S66_26735</name>
</gene>
<dbReference type="InterPro" id="IPR004839">
    <property type="entry name" value="Aminotransferase_I/II_large"/>
</dbReference>
<feature type="domain" description="Aminotransferase class I/classII large" evidence="5">
    <location>
        <begin position="66"/>
        <end position="427"/>
    </location>
</feature>